<dbReference type="Pfam" id="PF00535">
    <property type="entry name" value="Glycos_transf_2"/>
    <property type="match status" value="1"/>
</dbReference>
<keyword evidence="4" id="KW-1185">Reference proteome</keyword>
<dbReference type="KEGG" id="ahel:Q31a_59770"/>
<reference evidence="3 4" key="1">
    <citation type="submission" date="2019-02" db="EMBL/GenBank/DDBJ databases">
        <title>Deep-cultivation of Planctomycetes and their phenomic and genomic characterization uncovers novel biology.</title>
        <authorList>
            <person name="Wiegand S."/>
            <person name="Jogler M."/>
            <person name="Boedeker C."/>
            <person name="Pinto D."/>
            <person name="Vollmers J."/>
            <person name="Rivas-Marin E."/>
            <person name="Kohn T."/>
            <person name="Peeters S.H."/>
            <person name="Heuer A."/>
            <person name="Rast P."/>
            <person name="Oberbeckmann S."/>
            <person name="Bunk B."/>
            <person name="Jeske O."/>
            <person name="Meyerdierks A."/>
            <person name="Storesund J.E."/>
            <person name="Kallscheuer N."/>
            <person name="Luecker S."/>
            <person name="Lage O.M."/>
            <person name="Pohl T."/>
            <person name="Merkel B.J."/>
            <person name="Hornburger P."/>
            <person name="Mueller R.-W."/>
            <person name="Bruemmer F."/>
            <person name="Labrenz M."/>
            <person name="Spormann A.M."/>
            <person name="Op den Camp H."/>
            <person name="Overmann J."/>
            <person name="Amann R."/>
            <person name="Jetten M.S.M."/>
            <person name="Mascher T."/>
            <person name="Medema M.H."/>
            <person name="Devos D.P."/>
            <person name="Kaster A.-K."/>
            <person name="Ovreas L."/>
            <person name="Rohde M."/>
            <person name="Galperin M.Y."/>
            <person name="Jogler C."/>
        </authorList>
    </citation>
    <scope>NUCLEOTIDE SEQUENCE [LARGE SCALE GENOMIC DNA]</scope>
    <source>
        <strain evidence="3 4">Q31a</strain>
    </source>
</reference>
<protein>
    <submittedName>
        <fullName evidence="3">Poly-beta-1,6-N-acetyl-D-glucosamine synthase</fullName>
        <ecNumber evidence="3">2.4.1.-</ecNumber>
    </submittedName>
</protein>
<keyword evidence="1" id="KW-0812">Transmembrane</keyword>
<evidence type="ECO:0000259" key="2">
    <source>
        <dbReference type="Pfam" id="PF00535"/>
    </source>
</evidence>
<dbReference type="Gene3D" id="3.90.550.10">
    <property type="entry name" value="Spore Coat Polysaccharide Biosynthesis Protein SpsA, Chain A"/>
    <property type="match status" value="1"/>
</dbReference>
<gene>
    <name evidence="3" type="primary">pgaC_4</name>
    <name evidence="3" type="ORF">Q31a_59770</name>
</gene>
<evidence type="ECO:0000313" key="4">
    <source>
        <dbReference type="Proteomes" id="UP000318017"/>
    </source>
</evidence>
<organism evidence="3 4">
    <name type="scientific">Aureliella helgolandensis</name>
    <dbReference type="NCBI Taxonomy" id="2527968"/>
    <lineage>
        <taxon>Bacteria</taxon>
        <taxon>Pseudomonadati</taxon>
        <taxon>Planctomycetota</taxon>
        <taxon>Planctomycetia</taxon>
        <taxon>Pirellulales</taxon>
        <taxon>Pirellulaceae</taxon>
        <taxon>Aureliella</taxon>
    </lineage>
</organism>
<evidence type="ECO:0000256" key="1">
    <source>
        <dbReference type="SAM" id="Phobius"/>
    </source>
</evidence>
<accession>A0A518GG56</accession>
<keyword evidence="1" id="KW-1133">Transmembrane helix</keyword>
<dbReference type="OrthoDB" id="9806525at2"/>
<dbReference type="InterPro" id="IPR029044">
    <property type="entry name" value="Nucleotide-diphossugar_trans"/>
</dbReference>
<sequence>MAYIWDYLLLAGCVGGALMSLFVRRRFQRALQMIQWTNRPQNPAECQTSVSVIVPARNEEKDICSGLHSILEQSGVNLEVLVINDHSSDQTGEIADSMAAKDGRLTVLHDPLLQPGWLGKANAMQTASKRADGEYLLFSDADIQHAPDCFRTALAEFEHRQLDFLSLLPSVQCVSLWENINIPMYMGGMALLIGPAMADPQKPDSLGAGAFMLIRATAFHAVGGYESLKGEMLDDVGMAKLLKREGYRVDFHAAPDLLTVRLFKGNHDAFWGTTKNILAGLNGRTWFAPIALVLPIVVFWPAPAAFAYGIATGSFGLALIGAATYLYQYGNLFPSRCILAFHRGKTLLFPLVAVVVFCCVLRALYFKICRGSIVWRKRVIRVAEE</sequence>
<name>A0A518GG56_9BACT</name>
<dbReference type="GO" id="GO:0016757">
    <property type="term" value="F:glycosyltransferase activity"/>
    <property type="evidence" value="ECO:0007669"/>
    <property type="project" value="UniProtKB-KW"/>
</dbReference>
<evidence type="ECO:0000313" key="3">
    <source>
        <dbReference type="EMBL" id="QDV27585.1"/>
    </source>
</evidence>
<feature type="domain" description="Glycosyltransferase 2-like" evidence="2">
    <location>
        <begin position="51"/>
        <end position="162"/>
    </location>
</feature>
<keyword evidence="3" id="KW-0328">Glycosyltransferase</keyword>
<dbReference type="PANTHER" id="PTHR43646">
    <property type="entry name" value="GLYCOSYLTRANSFERASE"/>
    <property type="match status" value="1"/>
</dbReference>
<dbReference type="EMBL" id="CP036298">
    <property type="protein sequence ID" value="QDV27585.1"/>
    <property type="molecule type" value="Genomic_DNA"/>
</dbReference>
<dbReference type="InterPro" id="IPR001173">
    <property type="entry name" value="Glyco_trans_2-like"/>
</dbReference>
<feature type="transmembrane region" description="Helical" evidence="1">
    <location>
        <begin position="6"/>
        <end position="23"/>
    </location>
</feature>
<keyword evidence="1" id="KW-0472">Membrane</keyword>
<feature type="transmembrane region" description="Helical" evidence="1">
    <location>
        <begin position="285"/>
        <end position="302"/>
    </location>
</feature>
<feature type="transmembrane region" description="Helical" evidence="1">
    <location>
        <begin position="308"/>
        <end position="327"/>
    </location>
</feature>
<dbReference type="EC" id="2.4.1.-" evidence="3"/>
<keyword evidence="3" id="KW-0808">Transferase</keyword>
<dbReference type="Proteomes" id="UP000318017">
    <property type="component" value="Chromosome"/>
</dbReference>
<feature type="transmembrane region" description="Helical" evidence="1">
    <location>
        <begin position="347"/>
        <end position="366"/>
    </location>
</feature>
<proteinExistence type="predicted"/>
<dbReference type="AlphaFoldDB" id="A0A518GG56"/>
<dbReference type="PANTHER" id="PTHR43646:SF3">
    <property type="entry name" value="SLR1566 PROTEIN"/>
    <property type="match status" value="1"/>
</dbReference>
<dbReference type="SUPFAM" id="SSF53448">
    <property type="entry name" value="Nucleotide-diphospho-sugar transferases"/>
    <property type="match status" value="1"/>
</dbReference>
<dbReference type="RefSeq" id="WP_145085191.1">
    <property type="nucleotide sequence ID" value="NZ_CP036298.1"/>
</dbReference>